<proteinExistence type="predicted"/>
<dbReference type="OrthoDB" id="9853293at2"/>
<feature type="signal peptide" evidence="1">
    <location>
        <begin position="1"/>
        <end position="19"/>
    </location>
</feature>
<dbReference type="AlphaFoldDB" id="A0A2W1NCR1"/>
<evidence type="ECO:0000256" key="1">
    <source>
        <dbReference type="SAM" id="SignalP"/>
    </source>
</evidence>
<keyword evidence="1" id="KW-0732">Signal</keyword>
<dbReference type="RefSeq" id="WP_111063289.1">
    <property type="nucleotide sequence ID" value="NZ_JBHUCU010000008.1"/>
</dbReference>
<feature type="chain" id="PRO_5015980982" evidence="1">
    <location>
        <begin position="20"/>
        <end position="278"/>
    </location>
</feature>
<evidence type="ECO:0000313" key="2">
    <source>
        <dbReference type="EMBL" id="PZE17165.1"/>
    </source>
</evidence>
<comment type="caution">
    <text evidence="2">The sequence shown here is derived from an EMBL/GenBank/DDBJ whole genome shotgun (WGS) entry which is preliminary data.</text>
</comment>
<dbReference type="EMBL" id="QKSB01000005">
    <property type="protein sequence ID" value="PZE17165.1"/>
    <property type="molecule type" value="Genomic_DNA"/>
</dbReference>
<organism evidence="2 3">
    <name type="scientific">Putridiphycobacter roseus</name>
    <dbReference type="NCBI Taxonomy" id="2219161"/>
    <lineage>
        <taxon>Bacteria</taxon>
        <taxon>Pseudomonadati</taxon>
        <taxon>Bacteroidota</taxon>
        <taxon>Flavobacteriia</taxon>
        <taxon>Flavobacteriales</taxon>
        <taxon>Crocinitomicaceae</taxon>
        <taxon>Putridiphycobacter</taxon>
    </lineage>
</organism>
<gene>
    <name evidence="2" type="ORF">DNU06_10515</name>
</gene>
<evidence type="ECO:0000313" key="3">
    <source>
        <dbReference type="Proteomes" id="UP000249248"/>
    </source>
</evidence>
<keyword evidence="3" id="KW-1185">Reference proteome</keyword>
<protein>
    <submittedName>
        <fullName evidence="2">Uncharacterized protein</fullName>
    </submittedName>
</protein>
<dbReference type="Proteomes" id="UP000249248">
    <property type="component" value="Unassembled WGS sequence"/>
</dbReference>
<name>A0A2W1NCR1_9FLAO</name>
<sequence length="278" mass="32430">MKNIKFIICVLFFTNSVHAQDHTSYNNLMSLANKMMVAERYEEASVIFKATRNEFADLYKSIDLFYWALSEAEIGHELIAYDILLDASKINNDGHDISAEINDEPNFVFLSEKQLKEIKAVERKIKLKKLNEELVLKIAYIDSVDAYWEYYIDSVVKFEVDEAILSQNKNLYERNMLVNKNLFITFLIENGYPDFMETNAVMLNYLQRTTVADWKKIDKALLLALKKGFLSPADYAYSYFLVHKVDKFHAAEYMQYVGEDDQNKRIQMKEMGNIGMGM</sequence>
<reference evidence="2 3" key="1">
    <citation type="submission" date="2018-06" db="EMBL/GenBank/DDBJ databases">
        <title>The draft genome sequence of Crocinitomix sp. SM1701.</title>
        <authorList>
            <person name="Zhang X."/>
        </authorList>
    </citation>
    <scope>NUCLEOTIDE SEQUENCE [LARGE SCALE GENOMIC DNA]</scope>
    <source>
        <strain evidence="2 3">SM1701</strain>
    </source>
</reference>
<accession>A0A2W1NCR1</accession>